<proteinExistence type="predicted"/>
<reference evidence="1" key="1">
    <citation type="submission" date="2020-08" db="EMBL/GenBank/DDBJ databases">
        <title>Genome sequencing and assembly of the red palm weevil Rhynchophorus ferrugineus.</title>
        <authorList>
            <person name="Dias G.B."/>
            <person name="Bergman C.M."/>
            <person name="Manee M."/>
        </authorList>
    </citation>
    <scope>NUCLEOTIDE SEQUENCE</scope>
    <source>
        <strain evidence="1">AA-2017</strain>
        <tissue evidence="1">Whole larva</tissue>
    </source>
</reference>
<feature type="non-terminal residue" evidence="1">
    <location>
        <position position="1"/>
    </location>
</feature>
<dbReference type="AlphaFoldDB" id="A0A834HLN8"/>
<name>A0A834HLN8_RHYFE</name>
<evidence type="ECO:0000313" key="3">
    <source>
        <dbReference type="Proteomes" id="UP000625711"/>
    </source>
</evidence>
<organism evidence="1 3">
    <name type="scientific">Rhynchophorus ferrugineus</name>
    <name type="common">Red palm weevil</name>
    <name type="synonym">Curculio ferrugineus</name>
    <dbReference type="NCBI Taxonomy" id="354439"/>
    <lineage>
        <taxon>Eukaryota</taxon>
        <taxon>Metazoa</taxon>
        <taxon>Ecdysozoa</taxon>
        <taxon>Arthropoda</taxon>
        <taxon>Hexapoda</taxon>
        <taxon>Insecta</taxon>
        <taxon>Pterygota</taxon>
        <taxon>Neoptera</taxon>
        <taxon>Endopterygota</taxon>
        <taxon>Coleoptera</taxon>
        <taxon>Polyphaga</taxon>
        <taxon>Cucujiformia</taxon>
        <taxon>Curculionidae</taxon>
        <taxon>Dryophthorinae</taxon>
        <taxon>Rhynchophorus</taxon>
    </lineage>
</organism>
<dbReference type="EMBL" id="JAACXV010020674">
    <property type="protein sequence ID" value="KAF7263583.1"/>
    <property type="molecule type" value="Genomic_DNA"/>
</dbReference>
<dbReference type="EMBL" id="JAACXV010018602">
    <property type="protein sequence ID" value="KAF7264043.1"/>
    <property type="molecule type" value="Genomic_DNA"/>
</dbReference>
<evidence type="ECO:0000313" key="2">
    <source>
        <dbReference type="EMBL" id="KAF7264043.1"/>
    </source>
</evidence>
<dbReference type="Proteomes" id="UP000625711">
    <property type="component" value="Unassembled WGS sequence"/>
</dbReference>
<evidence type="ECO:0000313" key="1">
    <source>
        <dbReference type="EMBL" id="KAF7263583.1"/>
    </source>
</evidence>
<keyword evidence="3" id="KW-1185">Reference proteome</keyword>
<gene>
    <name evidence="2" type="ORF">GWI33_000730</name>
    <name evidence="1" type="ORF">GWI33_001824</name>
</gene>
<comment type="caution">
    <text evidence="1">The sequence shown here is derived from an EMBL/GenBank/DDBJ whole genome shotgun (WGS) entry which is preliminary data.</text>
</comment>
<protein>
    <submittedName>
        <fullName evidence="1">Uncharacterized protein</fullName>
    </submittedName>
</protein>
<sequence>GLVVGHHLAEPGHLAIAYQGVVVQTQPLKLGQVSERTFWYTLDVIIKNVPETIISFDDEEKLWNNNR</sequence>
<accession>A0A834HLN8</accession>